<protein>
    <recommendedName>
        <fullName evidence="2">C2 domain-containing protein</fullName>
    </recommendedName>
</protein>
<feature type="non-terminal residue" evidence="3">
    <location>
        <position position="248"/>
    </location>
</feature>
<evidence type="ECO:0000313" key="4">
    <source>
        <dbReference type="Proteomes" id="UP001529510"/>
    </source>
</evidence>
<dbReference type="PANTHER" id="PTHR10024:SF252">
    <property type="entry name" value="SYNAPTOTAGMIN-12"/>
    <property type="match status" value="1"/>
</dbReference>
<dbReference type="Proteomes" id="UP001529510">
    <property type="component" value="Unassembled WGS sequence"/>
</dbReference>
<dbReference type="PANTHER" id="PTHR10024">
    <property type="entry name" value="SYNAPTOTAGMIN"/>
    <property type="match status" value="1"/>
</dbReference>
<keyword evidence="4" id="KW-1185">Reference proteome</keyword>
<reference evidence="3 4" key="1">
    <citation type="submission" date="2024-05" db="EMBL/GenBank/DDBJ databases">
        <title>Genome sequencing and assembly of Indian major carp, Cirrhinus mrigala (Hamilton, 1822).</title>
        <authorList>
            <person name="Mohindra V."/>
            <person name="Chowdhury L.M."/>
            <person name="Lal K."/>
            <person name="Jena J.K."/>
        </authorList>
    </citation>
    <scope>NUCLEOTIDE SEQUENCE [LARGE SCALE GENOMIC DNA]</scope>
    <source>
        <strain evidence="3">CM1030</strain>
        <tissue evidence="3">Blood</tissue>
    </source>
</reference>
<gene>
    <name evidence="3" type="ORF">M9458_050223</name>
</gene>
<dbReference type="InterPro" id="IPR000008">
    <property type="entry name" value="C2_dom"/>
</dbReference>
<evidence type="ECO:0000313" key="3">
    <source>
        <dbReference type="EMBL" id="KAL0155960.1"/>
    </source>
</evidence>
<dbReference type="Gene3D" id="2.60.40.150">
    <property type="entry name" value="C2 domain"/>
    <property type="match status" value="1"/>
</dbReference>
<dbReference type="EMBL" id="JAMKFB020000025">
    <property type="protein sequence ID" value="KAL0155960.1"/>
    <property type="molecule type" value="Genomic_DNA"/>
</dbReference>
<comment type="caution">
    <text evidence="3">The sequence shown here is derived from an EMBL/GenBank/DDBJ whole genome shotgun (WGS) entry which is preliminary data.</text>
</comment>
<comment type="similarity">
    <text evidence="1">Belongs to the synaptotagmin family.</text>
</comment>
<evidence type="ECO:0000256" key="1">
    <source>
        <dbReference type="ARBA" id="ARBA00006996"/>
    </source>
</evidence>
<organism evidence="3 4">
    <name type="scientific">Cirrhinus mrigala</name>
    <name type="common">Mrigala</name>
    <dbReference type="NCBI Taxonomy" id="683832"/>
    <lineage>
        <taxon>Eukaryota</taxon>
        <taxon>Metazoa</taxon>
        <taxon>Chordata</taxon>
        <taxon>Craniata</taxon>
        <taxon>Vertebrata</taxon>
        <taxon>Euteleostomi</taxon>
        <taxon>Actinopterygii</taxon>
        <taxon>Neopterygii</taxon>
        <taxon>Teleostei</taxon>
        <taxon>Ostariophysi</taxon>
        <taxon>Cypriniformes</taxon>
        <taxon>Cyprinidae</taxon>
        <taxon>Labeoninae</taxon>
        <taxon>Labeonini</taxon>
        <taxon>Cirrhinus</taxon>
    </lineage>
</organism>
<proteinExistence type="inferred from homology"/>
<dbReference type="AlphaFoldDB" id="A0ABD0N197"/>
<feature type="non-terminal residue" evidence="3">
    <location>
        <position position="1"/>
    </location>
</feature>
<evidence type="ECO:0000259" key="2">
    <source>
        <dbReference type="PROSITE" id="PS50004"/>
    </source>
</evidence>
<name>A0ABD0N197_CIRMR</name>
<dbReference type="SUPFAM" id="SSF49562">
    <property type="entry name" value="C2 domain (Calcium/lipid-binding domain, CaLB)"/>
    <property type="match status" value="1"/>
</dbReference>
<sequence length="248" mass="27834">GAEPAWLGGVFVCFRVPVNLWKLYKSGSFPTPSPYPNFHYRYLQEKYGSSHSEIRQKRVAASNQRRTLQLLDTPDGLRDLGTLELMSRELDPSGSSLNRSMSSESLCSISSIAQTFGHDFTVGQLEVTLEVDTRASLLLVSLHQGKDLLEKEEENFLGCYITVTLVPQQISLGATQVQRNAFTVVFDERFSIPLDSVNLEENSLRFSTFGVDSDERNISAGVAELKLSDLDLAFRPFNAWLYLQDINK</sequence>
<accession>A0ABD0N197</accession>
<dbReference type="Pfam" id="PF00168">
    <property type="entry name" value="C2"/>
    <property type="match status" value="1"/>
</dbReference>
<feature type="domain" description="C2" evidence="2">
    <location>
        <begin position="121"/>
        <end position="241"/>
    </location>
</feature>
<dbReference type="InterPro" id="IPR035892">
    <property type="entry name" value="C2_domain_sf"/>
</dbReference>
<dbReference type="PROSITE" id="PS50004">
    <property type="entry name" value="C2"/>
    <property type="match status" value="1"/>
</dbReference>